<dbReference type="Ensembl" id="ENSPNYT00000011111.1">
    <property type="protein sequence ID" value="ENSPNYP00000010848.1"/>
    <property type="gene ID" value="ENSPNYG00000008209.1"/>
</dbReference>
<proteinExistence type="predicted"/>
<keyword evidence="1" id="KW-0175">Coiled coil</keyword>
<sequence length="563" mass="63999">MFKTLNVSACDEALRHTLQIVSALHGIIHYLISFSKLGNRQDSLRWGRGHDAAGSLLAADWGGAESIGTELQELQQQVDHLSDPSNLESVGRLLQLRRQVLLLQFDTAVRIFVREAFLSSGDVTSCQSVNDNMANALPPMIGCIQADVFSLTLPVPQPLENQGCQLKRFHGYLQLCLSSLSSRSRLQANAAILGVSLLMEDVLNGGREAEPVRLHGNKDDFQHSGTPNEVATVSNKVIPVTLPHEIFYPSMRALAKQMDKEHHYEVLISGTQSLLPPPGASEVDVKAWQLHLLMESTECDMIRAVQRKMSRELTLVLSEKTQQDNRLPTELWKRSQMKYSLSREKPQMVETFIQQYSLIIFLQCLTHLGSSVMERERQFYLLVLINFKSCFLFSFQRKLLLSSINPQVADLCRGMMLEVSALRAQVAHLEEEKINLEEQLGLTFKERYHPLVRHLFSTCIQLKVKEQGPLLKGYNKTFTLSRSRQELDAHRVQTLEQMRADMEDRDRQLRALGEQLDRGSRINKLQRERSAKEIRQVCTLINVLCTTDCRLSSVQTLKKIHFS</sequence>
<dbReference type="AlphaFoldDB" id="A0A3B4FM61"/>
<protein>
    <submittedName>
        <fullName evidence="2">Uncharacterized protein</fullName>
    </submittedName>
</protein>
<name>A0A3B4FM61_9CICH</name>
<dbReference type="PANTHER" id="PTHR33331">
    <property type="entry name" value="COILED-COIL DOMAIN-CONTAINING PROTEIN 162"/>
    <property type="match status" value="1"/>
</dbReference>
<dbReference type="GeneTree" id="ENSGT00940000163170"/>
<accession>A0A3B4FM61</accession>
<dbReference type="InterPro" id="IPR040401">
    <property type="entry name" value="CCDC162"/>
</dbReference>
<evidence type="ECO:0000313" key="2">
    <source>
        <dbReference type="Ensembl" id="ENSPNYP00000010848.1"/>
    </source>
</evidence>
<evidence type="ECO:0000256" key="1">
    <source>
        <dbReference type="SAM" id="Coils"/>
    </source>
</evidence>
<organism evidence="2">
    <name type="scientific">Pundamilia nyererei</name>
    <dbReference type="NCBI Taxonomy" id="303518"/>
    <lineage>
        <taxon>Eukaryota</taxon>
        <taxon>Metazoa</taxon>
        <taxon>Chordata</taxon>
        <taxon>Craniata</taxon>
        <taxon>Vertebrata</taxon>
        <taxon>Euteleostomi</taxon>
        <taxon>Actinopterygii</taxon>
        <taxon>Neopterygii</taxon>
        <taxon>Teleostei</taxon>
        <taxon>Neoteleostei</taxon>
        <taxon>Acanthomorphata</taxon>
        <taxon>Ovalentaria</taxon>
        <taxon>Cichlomorphae</taxon>
        <taxon>Cichliformes</taxon>
        <taxon>Cichlidae</taxon>
        <taxon>African cichlids</taxon>
        <taxon>Pseudocrenilabrinae</taxon>
        <taxon>Haplochromini</taxon>
        <taxon>Pundamilia</taxon>
    </lineage>
</organism>
<dbReference type="PANTHER" id="PTHR33331:SF13">
    <property type="entry name" value="COILED-COIL DOMAIN CONTAINING 162"/>
    <property type="match status" value="1"/>
</dbReference>
<feature type="coiled-coil region" evidence="1">
    <location>
        <begin position="412"/>
        <end position="446"/>
    </location>
</feature>
<reference evidence="2" key="1">
    <citation type="submission" date="2023-09" db="UniProtKB">
        <authorList>
            <consortium name="Ensembl"/>
        </authorList>
    </citation>
    <scope>IDENTIFICATION</scope>
</reference>